<feature type="domain" description="Outer membrane protein beta-barrel" evidence="1">
    <location>
        <begin position="18"/>
        <end position="183"/>
    </location>
</feature>
<dbReference type="Proteomes" id="UP001500968">
    <property type="component" value="Unassembled WGS sequence"/>
</dbReference>
<sequence length="206" mass="22568">MKKFFVAIVAFIGLGSLQAQNVKYGLKGGLNIANLNVSGEASPSMNSIVNLHIGAFAEFKINKKVAFQPELLYSMQGAKYSQIINVEGTNYDTNNTLKFAYLNIPLMFKYYPQSQFYFEAGPQLGLLTSAKVDVDVVGFGSGSDDVKEFFKTVDFGMNVGLGYNFSKNVLVGARYNFGLSNIADTEPGDNTKMKNSVFSLSLGYIF</sequence>
<name>A0ABP7U7R9_9FLAO</name>
<dbReference type="InterPro" id="IPR025665">
    <property type="entry name" value="Beta-barrel_OMP_2"/>
</dbReference>
<dbReference type="RefSeq" id="WP_324690330.1">
    <property type="nucleotide sequence ID" value="NZ_BAABCR010000015.1"/>
</dbReference>
<evidence type="ECO:0000313" key="3">
    <source>
        <dbReference type="Proteomes" id="UP001500968"/>
    </source>
</evidence>
<dbReference type="InterPro" id="IPR011250">
    <property type="entry name" value="OMP/PagP_B-barrel"/>
</dbReference>
<gene>
    <name evidence="2" type="ORF">GCM10022386_24200</name>
</gene>
<evidence type="ECO:0000259" key="1">
    <source>
        <dbReference type="Pfam" id="PF13568"/>
    </source>
</evidence>
<dbReference type="SUPFAM" id="SSF56925">
    <property type="entry name" value="OMPA-like"/>
    <property type="match status" value="1"/>
</dbReference>
<protein>
    <submittedName>
        <fullName evidence="2">Porin family protein</fullName>
    </submittedName>
</protein>
<evidence type="ECO:0000313" key="2">
    <source>
        <dbReference type="EMBL" id="GAA4037521.1"/>
    </source>
</evidence>
<reference evidence="3" key="1">
    <citation type="journal article" date="2019" name="Int. J. Syst. Evol. Microbiol.">
        <title>The Global Catalogue of Microorganisms (GCM) 10K type strain sequencing project: providing services to taxonomists for standard genome sequencing and annotation.</title>
        <authorList>
            <consortium name="The Broad Institute Genomics Platform"/>
            <consortium name="The Broad Institute Genome Sequencing Center for Infectious Disease"/>
            <person name="Wu L."/>
            <person name="Ma J."/>
        </authorList>
    </citation>
    <scope>NUCLEOTIDE SEQUENCE [LARGE SCALE GENOMIC DNA]</scope>
    <source>
        <strain evidence="3">JCM 17064</strain>
    </source>
</reference>
<organism evidence="2 3">
    <name type="scientific">Flavobacterium cheonhonense</name>
    <dbReference type="NCBI Taxonomy" id="706185"/>
    <lineage>
        <taxon>Bacteria</taxon>
        <taxon>Pseudomonadati</taxon>
        <taxon>Bacteroidota</taxon>
        <taxon>Flavobacteriia</taxon>
        <taxon>Flavobacteriales</taxon>
        <taxon>Flavobacteriaceae</taxon>
        <taxon>Flavobacterium</taxon>
    </lineage>
</organism>
<dbReference type="EMBL" id="BAABCR010000015">
    <property type="protein sequence ID" value="GAA4037521.1"/>
    <property type="molecule type" value="Genomic_DNA"/>
</dbReference>
<comment type="caution">
    <text evidence="2">The sequence shown here is derived from an EMBL/GenBank/DDBJ whole genome shotgun (WGS) entry which is preliminary data.</text>
</comment>
<keyword evidence="3" id="KW-1185">Reference proteome</keyword>
<accession>A0ABP7U7R9</accession>
<dbReference type="Gene3D" id="2.40.160.20">
    <property type="match status" value="1"/>
</dbReference>
<dbReference type="Pfam" id="PF13568">
    <property type="entry name" value="OMP_b-brl_2"/>
    <property type="match status" value="1"/>
</dbReference>
<proteinExistence type="predicted"/>